<dbReference type="EMBL" id="SLXD01000018">
    <property type="protein sequence ID" value="TCO98071.1"/>
    <property type="molecule type" value="Genomic_DNA"/>
</dbReference>
<dbReference type="RefSeq" id="WP_132649491.1">
    <property type="nucleotide sequence ID" value="NZ_CP181386.1"/>
</dbReference>
<evidence type="ECO:0000313" key="2">
    <source>
        <dbReference type="Proteomes" id="UP000295106"/>
    </source>
</evidence>
<reference evidence="1 2" key="1">
    <citation type="submission" date="2019-03" db="EMBL/GenBank/DDBJ databases">
        <title>Genomic Encyclopedia of Type Strains, Phase IV (KMG-IV): sequencing the most valuable type-strain genomes for metagenomic binning, comparative biology and taxonomic classification.</title>
        <authorList>
            <person name="Goeker M."/>
        </authorList>
    </citation>
    <scope>NUCLEOTIDE SEQUENCE [LARGE SCALE GENOMIC DNA]</scope>
    <source>
        <strain evidence="1 2">DSM 1709</strain>
    </source>
</reference>
<sequence length="130" mass="14643">MNLADETCRHRLLSRGPCGAWRALPGSHTALMDEAIVFGDDGEGEMRLRSVLRGESRLRFRWRLAAYGVVQCQPRYDTPLAGDDGLPEDADWFELPYEFRRQATDAGSFWVLQERGTAGFWEIGSPLVPA</sequence>
<dbReference type="OrthoDB" id="9861458at2"/>
<accession>A0A4R2LVF5</accession>
<proteinExistence type="predicted"/>
<dbReference type="AlphaFoldDB" id="A0A4R2LVF5"/>
<name>A0A4R2LVF5_RUBGE</name>
<dbReference type="Proteomes" id="UP000295106">
    <property type="component" value="Unassembled WGS sequence"/>
</dbReference>
<protein>
    <submittedName>
        <fullName evidence="1">Uncharacterized protein</fullName>
    </submittedName>
</protein>
<comment type="caution">
    <text evidence="1">The sequence shown here is derived from an EMBL/GenBank/DDBJ whole genome shotgun (WGS) entry which is preliminary data.</text>
</comment>
<dbReference type="GeneID" id="99684063"/>
<evidence type="ECO:0000313" key="1">
    <source>
        <dbReference type="EMBL" id="TCO98071.1"/>
    </source>
</evidence>
<organism evidence="1 2">
    <name type="scientific">Rubrivivax gelatinosus</name>
    <name type="common">Rhodocyclus gelatinosus</name>
    <name type="synonym">Rhodopseudomonas gelatinosa</name>
    <dbReference type="NCBI Taxonomy" id="28068"/>
    <lineage>
        <taxon>Bacteria</taxon>
        <taxon>Pseudomonadati</taxon>
        <taxon>Pseudomonadota</taxon>
        <taxon>Betaproteobacteria</taxon>
        <taxon>Burkholderiales</taxon>
        <taxon>Sphaerotilaceae</taxon>
        <taxon>Rubrivivax</taxon>
    </lineage>
</organism>
<gene>
    <name evidence="1" type="ORF">EV684_11845</name>
</gene>